<feature type="domain" description="Rhodanese" evidence="1">
    <location>
        <begin position="153"/>
        <end position="231"/>
    </location>
</feature>
<reference evidence="2 3" key="1">
    <citation type="journal article" date="2021" name="bioRxiv">
        <title>The Gossypium anomalum genome as a resource for cotton improvement and evolutionary analysis of hybrid incompatibility.</title>
        <authorList>
            <person name="Grover C.E."/>
            <person name="Yuan D."/>
            <person name="Arick M.A."/>
            <person name="Miller E.R."/>
            <person name="Hu G."/>
            <person name="Peterson D.G."/>
            <person name="Wendel J.F."/>
            <person name="Udall J.A."/>
        </authorList>
    </citation>
    <scope>NUCLEOTIDE SEQUENCE [LARGE SCALE GENOMIC DNA]</scope>
    <source>
        <strain evidence="2">JFW-Udall</strain>
        <tissue evidence="2">Leaf</tissue>
    </source>
</reference>
<name>A0A8J5Y483_9ROSI</name>
<dbReference type="InterPro" id="IPR001307">
    <property type="entry name" value="Thiosulphate_STrfase_CS"/>
</dbReference>
<dbReference type="SUPFAM" id="SSF52821">
    <property type="entry name" value="Rhodanese/Cell cycle control phosphatase"/>
    <property type="match status" value="1"/>
</dbReference>
<sequence length="295" mass="32677">MSSPPCQSLCIYLRTLPTDYSTAKPFVASIPLSFHLIFHQLPNHPFTFKTNPPFYIPMQLPLVHIPTMEATSLLSSSSSFALSFLPSPLSSPDLHHRSLFFRGMFPVTVNPQTCSTAVVRRKLSFCTKAVLGGNVHVTGVPTSVPVRVAHELHQAGHRYLDVRTPEEFSAGHVPGAINIPYMYKVGSGMAKNPSFVAEVSSHLGKYDEIIVVGVSTWETISDGGHRASSCCENIKFIILQSTCRRWIKVNYNLCTIISFCRALLQLLTLPEGTRRGLRMGFQRNDDDDVDVGGRE</sequence>
<dbReference type="CDD" id="cd00158">
    <property type="entry name" value="RHOD"/>
    <property type="match status" value="1"/>
</dbReference>
<gene>
    <name evidence="2" type="ORF">CXB51_031320</name>
</gene>
<dbReference type="InterPro" id="IPR052367">
    <property type="entry name" value="Thiosulfate_ST/Rhodanese-like"/>
</dbReference>
<dbReference type="Gene3D" id="3.40.250.10">
    <property type="entry name" value="Rhodanese-like domain"/>
    <property type="match status" value="1"/>
</dbReference>
<keyword evidence="3" id="KW-1185">Reference proteome</keyword>
<evidence type="ECO:0000313" key="3">
    <source>
        <dbReference type="Proteomes" id="UP000701853"/>
    </source>
</evidence>
<evidence type="ECO:0000259" key="1">
    <source>
        <dbReference type="PROSITE" id="PS50206"/>
    </source>
</evidence>
<dbReference type="InterPro" id="IPR001763">
    <property type="entry name" value="Rhodanese-like_dom"/>
</dbReference>
<dbReference type="OrthoDB" id="566238at2759"/>
<dbReference type="InterPro" id="IPR036873">
    <property type="entry name" value="Rhodanese-like_dom_sf"/>
</dbReference>
<accession>A0A8J5Y483</accession>
<dbReference type="Pfam" id="PF00581">
    <property type="entry name" value="Rhodanese"/>
    <property type="match status" value="1"/>
</dbReference>
<comment type="caution">
    <text evidence="2">The sequence shown here is derived from an EMBL/GenBank/DDBJ whole genome shotgun (WGS) entry which is preliminary data.</text>
</comment>
<dbReference type="AlphaFoldDB" id="A0A8J5Y483"/>
<organism evidence="2 3">
    <name type="scientific">Gossypium anomalum</name>
    <dbReference type="NCBI Taxonomy" id="47600"/>
    <lineage>
        <taxon>Eukaryota</taxon>
        <taxon>Viridiplantae</taxon>
        <taxon>Streptophyta</taxon>
        <taxon>Embryophyta</taxon>
        <taxon>Tracheophyta</taxon>
        <taxon>Spermatophyta</taxon>
        <taxon>Magnoliopsida</taxon>
        <taxon>eudicotyledons</taxon>
        <taxon>Gunneridae</taxon>
        <taxon>Pentapetalae</taxon>
        <taxon>rosids</taxon>
        <taxon>malvids</taxon>
        <taxon>Malvales</taxon>
        <taxon>Malvaceae</taxon>
        <taxon>Malvoideae</taxon>
        <taxon>Gossypium</taxon>
    </lineage>
</organism>
<protein>
    <recommendedName>
        <fullName evidence="1">Rhodanese domain-containing protein</fullName>
    </recommendedName>
</protein>
<evidence type="ECO:0000313" key="2">
    <source>
        <dbReference type="EMBL" id="KAG8474557.1"/>
    </source>
</evidence>
<dbReference type="GO" id="GO:0004792">
    <property type="term" value="F:thiosulfate-cyanide sulfurtransferase activity"/>
    <property type="evidence" value="ECO:0007669"/>
    <property type="project" value="InterPro"/>
</dbReference>
<dbReference type="PROSITE" id="PS50206">
    <property type="entry name" value="RHODANESE_3"/>
    <property type="match status" value="1"/>
</dbReference>
<dbReference type="Proteomes" id="UP000701853">
    <property type="component" value="Chromosome 12"/>
</dbReference>
<dbReference type="PANTHER" id="PTHR45431:SF3">
    <property type="entry name" value="RHODANESE-LIKE DOMAIN-CONTAINING PROTEIN 15, CHLOROPLASTIC"/>
    <property type="match status" value="1"/>
</dbReference>
<proteinExistence type="predicted"/>
<dbReference type="PROSITE" id="PS00380">
    <property type="entry name" value="RHODANESE_1"/>
    <property type="match status" value="1"/>
</dbReference>
<dbReference type="PANTHER" id="PTHR45431">
    <property type="entry name" value="RHODANESE-LIKE DOMAIN-CONTAINING PROTEIN 15, CHLOROPLASTIC"/>
    <property type="match status" value="1"/>
</dbReference>
<dbReference type="EMBL" id="JAHUZN010000012">
    <property type="protein sequence ID" value="KAG8474557.1"/>
    <property type="molecule type" value="Genomic_DNA"/>
</dbReference>